<protein>
    <submittedName>
        <fullName evidence="2">Uncharacterized protein</fullName>
    </submittedName>
</protein>
<gene>
    <name evidence="2" type="ORF">PU648_29110</name>
</gene>
<evidence type="ECO:0000313" key="3">
    <source>
        <dbReference type="Proteomes" id="UP001257627"/>
    </source>
</evidence>
<keyword evidence="3" id="KW-1185">Reference proteome</keyword>
<dbReference type="Proteomes" id="UP001257627">
    <property type="component" value="Unassembled WGS sequence"/>
</dbReference>
<reference evidence="2 3" key="1">
    <citation type="submission" date="2023-02" db="EMBL/GenBank/DDBJ databases">
        <authorList>
            <person name="Maleckis M."/>
        </authorList>
    </citation>
    <scope>NUCLEOTIDE SEQUENCE [LARGE SCALE GENOMIC DNA]</scope>
    <source>
        <strain evidence="2 3">P8-A2</strain>
    </source>
</reference>
<evidence type="ECO:0000256" key="1">
    <source>
        <dbReference type="SAM" id="MobiDB-lite"/>
    </source>
</evidence>
<comment type="caution">
    <text evidence="2">The sequence shown here is derived from an EMBL/GenBank/DDBJ whole genome shotgun (WGS) entry which is preliminary data.</text>
</comment>
<dbReference type="EMBL" id="JARAKF010000001">
    <property type="protein sequence ID" value="MDU8996332.1"/>
    <property type="molecule type" value="Genomic_DNA"/>
</dbReference>
<organism evidence="2 3">
    <name type="scientific">Streptomyces mirabilis</name>
    <dbReference type="NCBI Taxonomy" id="68239"/>
    <lineage>
        <taxon>Bacteria</taxon>
        <taxon>Bacillati</taxon>
        <taxon>Actinomycetota</taxon>
        <taxon>Actinomycetes</taxon>
        <taxon>Kitasatosporales</taxon>
        <taxon>Streptomycetaceae</taxon>
        <taxon>Streptomyces</taxon>
    </lineage>
</organism>
<proteinExistence type="predicted"/>
<accession>A0ABU3UQZ4</accession>
<dbReference type="RefSeq" id="WP_097285296.1">
    <property type="nucleotide sequence ID" value="NZ_CP107955.1"/>
</dbReference>
<sequence length="82" mass="8943">MITRVSHGIEGTDPAGLDLALSVARELHRPVPRAPEVTVPQSQRTVPQPQMMGLHTSADHPHRRKVPLSRLSRLSQLSALGV</sequence>
<evidence type="ECO:0000313" key="2">
    <source>
        <dbReference type="EMBL" id="MDU8996332.1"/>
    </source>
</evidence>
<name>A0ABU3UQZ4_9ACTN</name>
<feature type="region of interest" description="Disordered" evidence="1">
    <location>
        <begin position="31"/>
        <end position="70"/>
    </location>
</feature>
<feature type="compositionally biased region" description="Polar residues" evidence="1">
    <location>
        <begin position="39"/>
        <end position="48"/>
    </location>
</feature>